<keyword evidence="3" id="KW-1185">Reference proteome</keyword>
<dbReference type="Gene3D" id="3.60.10.10">
    <property type="entry name" value="Endonuclease/exonuclease/phosphatase"/>
    <property type="match status" value="1"/>
</dbReference>
<dbReference type="PANTHER" id="PTHR33710">
    <property type="entry name" value="BNAC02G09200D PROTEIN"/>
    <property type="match status" value="1"/>
</dbReference>
<dbReference type="SUPFAM" id="SSF56219">
    <property type="entry name" value="DNase I-like"/>
    <property type="match status" value="1"/>
</dbReference>
<dbReference type="InterPro" id="IPR036691">
    <property type="entry name" value="Endo/exonu/phosph_ase_sf"/>
</dbReference>
<feature type="compositionally biased region" description="Basic and acidic residues" evidence="1">
    <location>
        <begin position="1"/>
        <end position="25"/>
    </location>
</feature>
<protein>
    <submittedName>
        <fullName evidence="2">Uncharacterized protein</fullName>
    </submittedName>
</protein>
<evidence type="ECO:0000313" key="2">
    <source>
        <dbReference type="EMBL" id="KAJ6419253.1"/>
    </source>
</evidence>
<comment type="caution">
    <text evidence="2">The sequence shown here is derived from an EMBL/GenBank/DDBJ whole genome shotgun (WGS) entry which is preliminary data.</text>
</comment>
<dbReference type="PANTHER" id="PTHR33710:SF71">
    <property type="entry name" value="ENDONUCLEASE_EXONUCLEASE_PHOSPHATASE DOMAIN-CONTAINING PROTEIN"/>
    <property type="match status" value="1"/>
</dbReference>
<dbReference type="AlphaFoldDB" id="A0AAD6K9P1"/>
<reference evidence="2 3" key="1">
    <citation type="journal article" date="2023" name="Int. J. Mol. Sci.">
        <title>De Novo Assembly and Annotation of 11 Diverse Shrub Willow (Salix) Genomes Reveals Novel Gene Organization in Sex-Linked Regions.</title>
        <authorList>
            <person name="Hyden B."/>
            <person name="Feng K."/>
            <person name="Yates T.B."/>
            <person name="Jawdy S."/>
            <person name="Cereghino C."/>
            <person name="Smart L.B."/>
            <person name="Muchero W."/>
        </authorList>
    </citation>
    <scope>NUCLEOTIDE SEQUENCE [LARGE SCALE GENOMIC DNA]</scope>
    <source>
        <tissue evidence="2">Shoot tip</tissue>
    </source>
</reference>
<evidence type="ECO:0000256" key="1">
    <source>
        <dbReference type="SAM" id="MobiDB-lite"/>
    </source>
</evidence>
<gene>
    <name evidence="2" type="ORF">OIU84_029380</name>
</gene>
<proteinExistence type="predicted"/>
<evidence type="ECO:0000313" key="3">
    <source>
        <dbReference type="Proteomes" id="UP001162972"/>
    </source>
</evidence>
<organism evidence="2 3">
    <name type="scientific">Salix udensis</name>
    <dbReference type="NCBI Taxonomy" id="889485"/>
    <lineage>
        <taxon>Eukaryota</taxon>
        <taxon>Viridiplantae</taxon>
        <taxon>Streptophyta</taxon>
        <taxon>Embryophyta</taxon>
        <taxon>Tracheophyta</taxon>
        <taxon>Spermatophyta</taxon>
        <taxon>Magnoliopsida</taxon>
        <taxon>eudicotyledons</taxon>
        <taxon>Gunneridae</taxon>
        <taxon>Pentapetalae</taxon>
        <taxon>rosids</taxon>
        <taxon>fabids</taxon>
        <taxon>Malpighiales</taxon>
        <taxon>Salicaceae</taxon>
        <taxon>Saliceae</taxon>
        <taxon>Salix</taxon>
    </lineage>
</organism>
<feature type="region of interest" description="Disordered" evidence="1">
    <location>
        <begin position="1"/>
        <end position="42"/>
    </location>
</feature>
<name>A0AAD6K9P1_9ROSI</name>
<dbReference type="EMBL" id="JAPFFJ010000009">
    <property type="protein sequence ID" value="KAJ6419253.1"/>
    <property type="molecule type" value="Genomic_DNA"/>
</dbReference>
<sequence length="356" mass="40936">MDTSRDRQPHSQEGNRGEGHKEKQQVIEGDGGNFVPDGVHTKGRGLEQCSMASLQSQSCSEEGTSSVCGIKENDAGDTSFLAYTKVKKKKGGKQKGKETRFSFIYGLNTPAERQDLWAYLISQSSTMGDQAWLLMGDFNATMKAADSYGGDTRWVGHKQDFGQCLHQAQLQSLPYRGLKYTWHNGQSSQRMILKKLDWVRHDFKAPRKSAPPQFQFKFLSLWTEQEEFISIIESAWQDPMEGSAMFKLTSKLRKVKTRLSNWHRHHRSDIKGRVAKAKEIWDEAQTMVDRAPHSVTAKNKEREAAKQYQQLSLDEESYYKQKSRIQWLMLEKYWGSGSEVFQEDHGSFYTSFRYRG</sequence>
<accession>A0AAD6K9P1</accession>
<dbReference type="Proteomes" id="UP001162972">
    <property type="component" value="Chromosome 7"/>
</dbReference>